<organism evidence="1 2">
    <name type="scientific">Streptomyces boncukensis</name>
    <dbReference type="NCBI Taxonomy" id="2711219"/>
    <lineage>
        <taxon>Bacteria</taxon>
        <taxon>Bacillati</taxon>
        <taxon>Actinomycetota</taxon>
        <taxon>Actinomycetes</taxon>
        <taxon>Kitasatosporales</taxon>
        <taxon>Streptomycetaceae</taxon>
        <taxon>Streptomyces</taxon>
    </lineage>
</organism>
<dbReference type="EMBL" id="JAAKZZ010000100">
    <property type="protein sequence ID" value="NGO69154.1"/>
    <property type="molecule type" value="Genomic_DNA"/>
</dbReference>
<accession>A0A6G4WXA6</accession>
<name>A0A6G4WXA6_9ACTN</name>
<keyword evidence="2" id="KW-1185">Reference proteome</keyword>
<evidence type="ECO:0000313" key="2">
    <source>
        <dbReference type="Proteomes" id="UP000477722"/>
    </source>
</evidence>
<dbReference type="RefSeq" id="WP_165298849.1">
    <property type="nucleotide sequence ID" value="NZ_JAAKZZ010000100.1"/>
</dbReference>
<gene>
    <name evidence="1" type="ORF">G5C65_12465</name>
</gene>
<evidence type="ECO:0000313" key="1">
    <source>
        <dbReference type="EMBL" id="NGO69154.1"/>
    </source>
</evidence>
<proteinExistence type="predicted"/>
<sequence>MSTRPHGYARYKLDGCRCYTCGWAVAQYNDAREHALRRGTWQPYVDAAPVRAHVRALQQSGLGARRIADLARVERKTIVVLLNGRTDRSTPPPQRIRPATAAALLSVEPTLDDLGAHTPIDATGTQRRLQALVAAGWPQRRLAERLGMTAPNFGASMKRTRVTVSTVRAVNTLYDDLWRVDPREHGVTGQAYSRARNTAYRNCWAPVGAWDDDTIDDPTATADWTGRCGTPQGVGAHRRAGIPVCQPCRDARSTSRTAVTA</sequence>
<dbReference type="Proteomes" id="UP000477722">
    <property type="component" value="Unassembled WGS sequence"/>
</dbReference>
<dbReference type="AlphaFoldDB" id="A0A6G4WXA6"/>
<comment type="caution">
    <text evidence="1">The sequence shown here is derived from an EMBL/GenBank/DDBJ whole genome shotgun (WGS) entry which is preliminary data.</text>
</comment>
<reference evidence="1 2" key="1">
    <citation type="submission" date="2020-02" db="EMBL/GenBank/DDBJ databases">
        <title>Whole-genome analyses of novel actinobacteria.</title>
        <authorList>
            <person name="Sahin N."/>
            <person name="Tatar D."/>
        </authorList>
    </citation>
    <scope>NUCLEOTIDE SEQUENCE [LARGE SCALE GENOMIC DNA]</scope>
    <source>
        <strain evidence="1 2">SB3404</strain>
    </source>
</reference>
<protein>
    <submittedName>
        <fullName evidence="1">Uncharacterized protein</fullName>
    </submittedName>
</protein>